<dbReference type="AlphaFoldDB" id="A0A1S3HNF6"/>
<dbReference type="Proteomes" id="UP000085678">
    <property type="component" value="Unplaced"/>
</dbReference>
<evidence type="ECO:0000313" key="3">
    <source>
        <dbReference type="Proteomes" id="UP000085678"/>
    </source>
</evidence>
<dbReference type="OrthoDB" id="435273at2759"/>
<keyword evidence="3" id="KW-1185">Reference proteome</keyword>
<dbReference type="PANTHER" id="PTHR23048">
    <property type="entry name" value="MYOSIN LIGHT CHAIN 1, 3"/>
    <property type="match status" value="1"/>
</dbReference>
<reference evidence="4" key="1">
    <citation type="submission" date="2025-08" db="UniProtKB">
        <authorList>
            <consortium name="RefSeq"/>
        </authorList>
    </citation>
    <scope>IDENTIFICATION</scope>
    <source>
        <tissue evidence="4">Gonads</tissue>
    </source>
</reference>
<dbReference type="FunCoup" id="A0A1S3HNF6">
    <property type="interactions" value="6"/>
</dbReference>
<protein>
    <submittedName>
        <fullName evidence="4">Calmodulin-like protein 4 isoform X1</fullName>
    </submittedName>
</protein>
<dbReference type="InterPro" id="IPR002048">
    <property type="entry name" value="EF_hand_dom"/>
</dbReference>
<dbReference type="GeneID" id="106156038"/>
<dbReference type="KEGG" id="lak:106156038"/>
<dbReference type="GO" id="GO:0005509">
    <property type="term" value="F:calcium ion binding"/>
    <property type="evidence" value="ECO:0007669"/>
    <property type="project" value="InterPro"/>
</dbReference>
<dbReference type="InParanoid" id="A0A1S3HNF6"/>
<dbReference type="GO" id="GO:0016460">
    <property type="term" value="C:myosin II complex"/>
    <property type="evidence" value="ECO:0007669"/>
    <property type="project" value="TreeGrafter"/>
</dbReference>
<dbReference type="Pfam" id="PF13499">
    <property type="entry name" value="EF-hand_7"/>
    <property type="match status" value="1"/>
</dbReference>
<name>A0A1S3HNF6_LINAN</name>
<dbReference type="FunFam" id="1.10.238.10:FF:000001">
    <property type="entry name" value="Calmodulin 1"/>
    <property type="match status" value="1"/>
</dbReference>
<dbReference type="PROSITE" id="PS50222">
    <property type="entry name" value="EF_HAND_2"/>
    <property type="match status" value="1"/>
</dbReference>
<feature type="domain" description="EF-hand" evidence="2">
    <location>
        <begin position="90"/>
        <end position="125"/>
    </location>
</feature>
<gene>
    <name evidence="4" type="primary">LOC106156038</name>
</gene>
<accession>A0A1S3HNF6</accession>
<proteinExistence type="predicted"/>
<keyword evidence="1" id="KW-0677">Repeat</keyword>
<dbReference type="STRING" id="7574.A0A1S3HNF6"/>
<dbReference type="Gene3D" id="1.10.238.10">
    <property type="entry name" value="EF-hand"/>
    <property type="match status" value="2"/>
</dbReference>
<evidence type="ECO:0000313" key="4">
    <source>
        <dbReference type="RefSeq" id="XP_013386569.1"/>
    </source>
</evidence>
<dbReference type="PANTHER" id="PTHR23048:SF0">
    <property type="entry name" value="CALMODULIN LIKE 3"/>
    <property type="match status" value="1"/>
</dbReference>
<organism evidence="3 4">
    <name type="scientific">Lingula anatina</name>
    <name type="common">Brachiopod</name>
    <name type="synonym">Lingula unguis</name>
    <dbReference type="NCBI Taxonomy" id="7574"/>
    <lineage>
        <taxon>Eukaryota</taxon>
        <taxon>Metazoa</taxon>
        <taxon>Spiralia</taxon>
        <taxon>Lophotrochozoa</taxon>
        <taxon>Brachiopoda</taxon>
        <taxon>Linguliformea</taxon>
        <taxon>Lingulata</taxon>
        <taxon>Lingulida</taxon>
        <taxon>Linguloidea</taxon>
        <taxon>Lingulidae</taxon>
        <taxon>Lingula</taxon>
    </lineage>
</organism>
<dbReference type="RefSeq" id="XP_013386569.1">
    <property type="nucleotide sequence ID" value="XM_013531115.1"/>
</dbReference>
<dbReference type="OMA" id="HCEQFAK"/>
<dbReference type="InterPro" id="IPR011992">
    <property type="entry name" value="EF-hand-dom_pair"/>
</dbReference>
<evidence type="ECO:0000259" key="2">
    <source>
        <dbReference type="PROSITE" id="PS50222"/>
    </source>
</evidence>
<evidence type="ECO:0000256" key="1">
    <source>
        <dbReference type="ARBA" id="ARBA00022737"/>
    </source>
</evidence>
<dbReference type="InterPro" id="IPR050230">
    <property type="entry name" value="CALM/Myosin/TropC-like"/>
</dbReference>
<sequence>MNLSSRSQDRKRGARFFSKSDIDEFKECFSFYARQRHIVNVEELKIIMRSLGYSPTIVELQTYYKKYQKEGKIDFATFLDIMHEHSQNEKCQEELVAAFQSHDIQRRGYVNASEVKNILTQFGEKLNKREVDALFREAKIQPNGQVKYADFIKTLLTPAPDY</sequence>
<dbReference type="SUPFAM" id="SSF47473">
    <property type="entry name" value="EF-hand"/>
    <property type="match status" value="1"/>
</dbReference>